<reference evidence="3 4" key="1">
    <citation type="submission" date="2020-09" db="EMBL/GenBank/DDBJ databases">
        <title>Biosynthesis of the nuclear factor of activated T cells inhibitor NFAT-133 and its congeners in Streptomyces pactum.</title>
        <authorList>
            <person name="Zhou W."/>
            <person name="Posri P."/>
            <person name="Abugrain M.E."/>
            <person name="Weisberg A.J."/>
            <person name="Chang J.H."/>
            <person name="Mahmud T."/>
        </authorList>
    </citation>
    <scope>NUCLEOTIDE SEQUENCE [LARGE SCALE GENOMIC DNA]</scope>
    <source>
        <strain evidence="3 4">ATCC 27456</strain>
    </source>
</reference>
<dbReference type="Gene3D" id="3.90.190.10">
    <property type="entry name" value="Protein tyrosine phosphatase superfamily"/>
    <property type="match status" value="1"/>
</dbReference>
<keyword evidence="4" id="KW-1185">Reference proteome</keyword>
<dbReference type="SUPFAM" id="SSF52799">
    <property type="entry name" value="(Phosphotyrosine protein) phosphatases II"/>
    <property type="match status" value="1"/>
</dbReference>
<organism evidence="3 4">
    <name type="scientific">Streptomyces pactum</name>
    <dbReference type="NCBI Taxonomy" id="68249"/>
    <lineage>
        <taxon>Bacteria</taxon>
        <taxon>Bacillati</taxon>
        <taxon>Actinomycetota</taxon>
        <taxon>Actinomycetes</taxon>
        <taxon>Kitasatosporales</taxon>
        <taxon>Streptomycetaceae</taxon>
        <taxon>Streptomyces</taxon>
    </lineage>
</organism>
<dbReference type="EMBL" id="JACYXC010000002">
    <property type="protein sequence ID" value="MBH5338709.1"/>
    <property type="molecule type" value="Genomic_DNA"/>
</dbReference>
<dbReference type="Proteomes" id="UP000807371">
    <property type="component" value="Unassembled WGS sequence"/>
</dbReference>
<comment type="caution">
    <text evidence="3">The sequence shown here is derived from an EMBL/GenBank/DDBJ whole genome shotgun (WGS) entry which is preliminary data.</text>
</comment>
<evidence type="ECO:0000313" key="4">
    <source>
        <dbReference type="Proteomes" id="UP000807371"/>
    </source>
</evidence>
<evidence type="ECO:0000259" key="2">
    <source>
        <dbReference type="Pfam" id="PF22784"/>
    </source>
</evidence>
<evidence type="ECO:0000256" key="1">
    <source>
        <dbReference type="ARBA" id="ARBA00022801"/>
    </source>
</evidence>
<keyword evidence="1" id="KW-0378">Hydrolase</keyword>
<sequence length="144" mass="16083">MSESWSSTAAGVIRFPSGAMIRGRGLRHPLPSGPVPSFAVHLLGKRPPVTEWESRWLRWPDFLLPKDRAEARSLFREALRRAAHERVEVACGGGRGRTGTALACIAVLDGVPPDEAVAYVRRHYSPRAVETPWQRRFVARFGEE</sequence>
<gene>
    <name evidence="3" type="ORF">IHE55_29590</name>
</gene>
<evidence type="ECO:0000313" key="3">
    <source>
        <dbReference type="EMBL" id="MBH5338709.1"/>
    </source>
</evidence>
<name>A0ABS0NU25_9ACTN</name>
<proteinExistence type="predicted"/>
<protein>
    <submittedName>
        <fullName evidence="3">Protein phosphatase</fullName>
    </submittedName>
</protein>
<dbReference type="Pfam" id="PF22784">
    <property type="entry name" value="PTP-SAK"/>
    <property type="match status" value="1"/>
</dbReference>
<feature type="domain" description="Swiss Army Knife protein DSP-PTPase phosphatase" evidence="2">
    <location>
        <begin position="73"/>
        <end position="117"/>
    </location>
</feature>
<accession>A0ABS0NU25</accession>
<dbReference type="InterPro" id="IPR029021">
    <property type="entry name" value="Prot-tyrosine_phosphatase-like"/>
</dbReference>
<dbReference type="InterPro" id="IPR057023">
    <property type="entry name" value="PTP-SAK"/>
</dbReference>
<dbReference type="RefSeq" id="WP_197992491.1">
    <property type="nucleotide sequence ID" value="NZ_JACYXC010000002.1"/>
</dbReference>